<protein>
    <submittedName>
        <fullName evidence="2">Uncharacterized protein</fullName>
    </submittedName>
</protein>
<evidence type="ECO:0000256" key="1">
    <source>
        <dbReference type="SAM" id="MobiDB-lite"/>
    </source>
</evidence>
<proteinExistence type="predicted"/>
<evidence type="ECO:0000313" key="3">
    <source>
        <dbReference type="Proteomes" id="UP000076532"/>
    </source>
</evidence>
<gene>
    <name evidence="2" type="ORF">FIBSPDRAFT_852441</name>
</gene>
<evidence type="ECO:0000313" key="2">
    <source>
        <dbReference type="EMBL" id="KZP28726.1"/>
    </source>
</evidence>
<accession>A0A166RWA1</accession>
<name>A0A166RWA1_9AGAM</name>
<feature type="compositionally biased region" description="Acidic residues" evidence="1">
    <location>
        <begin position="171"/>
        <end position="180"/>
    </location>
</feature>
<keyword evidence="3" id="KW-1185">Reference proteome</keyword>
<reference evidence="2 3" key="1">
    <citation type="journal article" date="2016" name="Mol. Biol. Evol.">
        <title>Comparative Genomics of Early-Diverging Mushroom-Forming Fungi Provides Insights into the Origins of Lignocellulose Decay Capabilities.</title>
        <authorList>
            <person name="Nagy L.G."/>
            <person name="Riley R."/>
            <person name="Tritt A."/>
            <person name="Adam C."/>
            <person name="Daum C."/>
            <person name="Floudas D."/>
            <person name="Sun H."/>
            <person name="Yadav J.S."/>
            <person name="Pangilinan J."/>
            <person name="Larsson K.H."/>
            <person name="Matsuura K."/>
            <person name="Barry K."/>
            <person name="Labutti K."/>
            <person name="Kuo R."/>
            <person name="Ohm R.A."/>
            <person name="Bhattacharya S.S."/>
            <person name="Shirouzu T."/>
            <person name="Yoshinaga Y."/>
            <person name="Martin F.M."/>
            <person name="Grigoriev I.V."/>
            <person name="Hibbett D.S."/>
        </authorList>
    </citation>
    <scope>NUCLEOTIDE SEQUENCE [LARGE SCALE GENOMIC DNA]</scope>
    <source>
        <strain evidence="2 3">CBS 109695</strain>
    </source>
</reference>
<dbReference type="OrthoDB" id="3187545at2759"/>
<sequence>MSFPEHISDFVMHVRELPPNRRGGHCSIHFNSAAILKKWTKVLEDQKLIEASRVIARAMFYPEEKAQRIRDAAGRTAIHREWKDSKSRAEFDEFLYASLQWDDEEGIMNQFKAAGVELGASGMVLGISCIVNPADASQTNILMPFTIAEPPIPPEKREPREPTSLAAAMPGDDEFQCPTQ</sequence>
<dbReference type="AlphaFoldDB" id="A0A166RWA1"/>
<feature type="region of interest" description="Disordered" evidence="1">
    <location>
        <begin position="150"/>
        <end position="180"/>
    </location>
</feature>
<dbReference type="Proteomes" id="UP000076532">
    <property type="component" value="Unassembled WGS sequence"/>
</dbReference>
<dbReference type="EMBL" id="KV417502">
    <property type="protein sequence ID" value="KZP28726.1"/>
    <property type="molecule type" value="Genomic_DNA"/>
</dbReference>
<organism evidence="2 3">
    <name type="scientific">Athelia psychrophila</name>
    <dbReference type="NCBI Taxonomy" id="1759441"/>
    <lineage>
        <taxon>Eukaryota</taxon>
        <taxon>Fungi</taxon>
        <taxon>Dikarya</taxon>
        <taxon>Basidiomycota</taxon>
        <taxon>Agaricomycotina</taxon>
        <taxon>Agaricomycetes</taxon>
        <taxon>Agaricomycetidae</taxon>
        <taxon>Atheliales</taxon>
        <taxon>Atheliaceae</taxon>
        <taxon>Athelia</taxon>
    </lineage>
</organism>